<reference evidence="3 4" key="1">
    <citation type="submission" date="2023-07" db="EMBL/GenBank/DDBJ databases">
        <title>Genomic Encyclopedia of Type Strains, Phase IV (KMG-IV): sequencing the most valuable type-strain genomes for metagenomic binning, comparative biology and taxonomic classification.</title>
        <authorList>
            <person name="Goeker M."/>
        </authorList>
    </citation>
    <scope>NUCLEOTIDE SEQUENCE [LARGE SCALE GENOMIC DNA]</scope>
    <source>
        <strain evidence="3 4">DSM 15561</strain>
    </source>
</reference>
<keyword evidence="4" id="KW-1185">Reference proteome</keyword>
<evidence type="ECO:0000256" key="1">
    <source>
        <dbReference type="SAM" id="MobiDB-lite"/>
    </source>
</evidence>
<accession>A0ABU0LVJ5</accession>
<dbReference type="RefSeq" id="WP_306891386.1">
    <property type="nucleotide sequence ID" value="NZ_JAUSVR010000015.1"/>
</dbReference>
<organism evidence="3 4">
    <name type="scientific">Ancylobacter amanitiformis</name>
    <dbReference type="NCBI Taxonomy" id="217069"/>
    <lineage>
        <taxon>Bacteria</taxon>
        <taxon>Pseudomonadati</taxon>
        <taxon>Pseudomonadota</taxon>
        <taxon>Alphaproteobacteria</taxon>
        <taxon>Hyphomicrobiales</taxon>
        <taxon>Xanthobacteraceae</taxon>
        <taxon>Ancylobacter</taxon>
    </lineage>
</organism>
<dbReference type="InterPro" id="IPR007936">
    <property type="entry name" value="VapE-like_dom"/>
</dbReference>
<evidence type="ECO:0000313" key="4">
    <source>
        <dbReference type="Proteomes" id="UP001235094"/>
    </source>
</evidence>
<sequence>MTAHDGSTDPGKGLLPRAERDVHQQILDAVFPEEAEHPAPLAPTEPRKKRKSGRRPPAKEPYSGWLADCARDDKGQPLGNLANAAHALRCDPGIAQLFSFDEFRSSMILENPVPKVGEGNVLPDDDFVRRQVCDNDVNRLQEYLQGAGLPRLGKDTTFQAVDIRAHERGYHPVREYLEGLPWDGTPRVVTWLQTYLGCEKTIYTSQIGAMFLTAMVARIFQPGCKADYMLVLEGPQGAMKSTACHILGGDWFSDNMPDVTSGKDVSLHLRGKWLIEIAELSAISRAEDAALKAFLTRSVERYRPPYGRIEVEMPRQCVFIGTTNKATYLRDETGGRRYWPVKVGNIDANALQRDRDQLFAEALHLFRSGRSWWPSAEFERTHIKPQQEARFEADAWEEIIAHWLIGKSRVTIKDVALYALDMDMSRIGTVDQRRIATCLARIGWGHVPRGPNGERWFGPIEGGVR</sequence>
<feature type="compositionally biased region" description="Basic residues" evidence="1">
    <location>
        <begin position="47"/>
        <end position="56"/>
    </location>
</feature>
<protein>
    <submittedName>
        <fullName evidence="3">P-loop ATPase</fullName>
    </submittedName>
</protein>
<proteinExistence type="predicted"/>
<dbReference type="PANTHER" id="PTHR34985:SF1">
    <property type="entry name" value="SLR0554 PROTEIN"/>
    <property type="match status" value="1"/>
</dbReference>
<name>A0ABU0LVJ5_9HYPH</name>
<dbReference type="EMBL" id="JAUSVR010000015">
    <property type="protein sequence ID" value="MDQ0512716.1"/>
    <property type="molecule type" value="Genomic_DNA"/>
</dbReference>
<gene>
    <name evidence="3" type="ORF">QOZ99_003628</name>
</gene>
<dbReference type="PANTHER" id="PTHR34985">
    <property type="entry name" value="SLR0554 PROTEIN"/>
    <property type="match status" value="1"/>
</dbReference>
<evidence type="ECO:0000259" key="2">
    <source>
        <dbReference type="Pfam" id="PF05272"/>
    </source>
</evidence>
<dbReference type="Proteomes" id="UP001235094">
    <property type="component" value="Unassembled WGS sequence"/>
</dbReference>
<evidence type="ECO:0000313" key="3">
    <source>
        <dbReference type="EMBL" id="MDQ0512716.1"/>
    </source>
</evidence>
<dbReference type="Pfam" id="PF05272">
    <property type="entry name" value="VapE-like_dom"/>
    <property type="match status" value="1"/>
</dbReference>
<feature type="domain" description="Virulence-associated protein E-like" evidence="2">
    <location>
        <begin position="177"/>
        <end position="390"/>
    </location>
</feature>
<comment type="caution">
    <text evidence="3">The sequence shown here is derived from an EMBL/GenBank/DDBJ whole genome shotgun (WGS) entry which is preliminary data.</text>
</comment>
<feature type="region of interest" description="Disordered" evidence="1">
    <location>
        <begin position="1"/>
        <end position="65"/>
    </location>
</feature>